<dbReference type="AlphaFoldDB" id="A0A8S1UIJ7"/>
<proteinExistence type="predicted"/>
<protein>
    <submittedName>
        <fullName evidence="1">Uncharacterized protein</fullName>
    </submittedName>
</protein>
<sequence>MLEKQGIYTQIQFMKQQIKIKKYVQSSNMRINLLIFYIVHYHKVQEDLLCQYRKKVGIKHFDLKLENLIFHQQQNKNILIIKKIYMKIYRISNFLFKGGQNIQLFQEIQYLHQGQCVQQVISFLETCNYFSKSREKQLQKFRKIYLSILRKQYCINGQKVMETIFKNVQYRSK</sequence>
<keyword evidence="2" id="KW-1185">Reference proteome</keyword>
<reference evidence="1" key="1">
    <citation type="submission" date="2021-01" db="EMBL/GenBank/DDBJ databases">
        <authorList>
            <consortium name="Genoscope - CEA"/>
            <person name="William W."/>
        </authorList>
    </citation>
    <scope>NUCLEOTIDE SEQUENCE</scope>
</reference>
<dbReference type="Proteomes" id="UP000683925">
    <property type="component" value="Unassembled WGS sequence"/>
</dbReference>
<organism evidence="1 2">
    <name type="scientific">Paramecium octaurelia</name>
    <dbReference type="NCBI Taxonomy" id="43137"/>
    <lineage>
        <taxon>Eukaryota</taxon>
        <taxon>Sar</taxon>
        <taxon>Alveolata</taxon>
        <taxon>Ciliophora</taxon>
        <taxon>Intramacronucleata</taxon>
        <taxon>Oligohymenophorea</taxon>
        <taxon>Peniculida</taxon>
        <taxon>Parameciidae</taxon>
        <taxon>Paramecium</taxon>
    </lineage>
</organism>
<comment type="caution">
    <text evidence="1">The sequence shown here is derived from an EMBL/GenBank/DDBJ whole genome shotgun (WGS) entry which is preliminary data.</text>
</comment>
<gene>
    <name evidence="1" type="ORF">POCTA_138.1.T0430225</name>
</gene>
<evidence type="ECO:0000313" key="2">
    <source>
        <dbReference type="Proteomes" id="UP000683925"/>
    </source>
</evidence>
<dbReference type="EMBL" id="CAJJDP010000043">
    <property type="protein sequence ID" value="CAD8163559.1"/>
    <property type="molecule type" value="Genomic_DNA"/>
</dbReference>
<accession>A0A8S1UIJ7</accession>
<name>A0A8S1UIJ7_PAROT</name>
<evidence type="ECO:0000313" key="1">
    <source>
        <dbReference type="EMBL" id="CAD8163559.1"/>
    </source>
</evidence>